<dbReference type="AlphaFoldDB" id="A0AAD5S9J7"/>
<accession>A0AAD5S9J7</accession>
<protein>
    <recommendedName>
        <fullName evidence="8">Glycosyl hydrolase family 13 catalytic domain-containing protein</fullName>
    </recommendedName>
</protein>
<dbReference type="Gene3D" id="2.60.40.1180">
    <property type="entry name" value="Golgi alpha-mannosidase II"/>
    <property type="match status" value="1"/>
</dbReference>
<feature type="compositionally biased region" description="Polar residues" evidence="7">
    <location>
        <begin position="40"/>
        <end position="55"/>
    </location>
</feature>
<dbReference type="PANTHER" id="PTHR43447">
    <property type="entry name" value="ALPHA-AMYLASE"/>
    <property type="match status" value="1"/>
</dbReference>
<dbReference type="EMBL" id="JADGJD010001886">
    <property type="protein sequence ID" value="KAJ3036931.1"/>
    <property type="molecule type" value="Genomic_DNA"/>
</dbReference>
<dbReference type="PIRSF" id="PIRSF001021">
    <property type="entry name" value="Alph-amls_thrmst"/>
    <property type="match status" value="1"/>
</dbReference>
<dbReference type="Proteomes" id="UP001212841">
    <property type="component" value="Unassembled WGS sequence"/>
</dbReference>
<evidence type="ECO:0000256" key="5">
    <source>
        <dbReference type="ARBA" id="ARBA00023277"/>
    </source>
</evidence>
<name>A0AAD5S9J7_9FUNG</name>
<organism evidence="9 10">
    <name type="scientific">Rhizophlyctis rosea</name>
    <dbReference type="NCBI Taxonomy" id="64517"/>
    <lineage>
        <taxon>Eukaryota</taxon>
        <taxon>Fungi</taxon>
        <taxon>Fungi incertae sedis</taxon>
        <taxon>Chytridiomycota</taxon>
        <taxon>Chytridiomycota incertae sedis</taxon>
        <taxon>Chytridiomycetes</taxon>
        <taxon>Rhizophlyctidales</taxon>
        <taxon>Rhizophlyctidaceae</taxon>
        <taxon>Rhizophlyctis</taxon>
    </lineage>
</organism>
<dbReference type="Pfam" id="PF00128">
    <property type="entry name" value="Alpha-amylase"/>
    <property type="match status" value="1"/>
</dbReference>
<sequence length="591" mass="66810">RPFTPSRSSTFTRPAYSRTNTSSSYQASTDVPQPPPPKRANTSGLPHPPTRTNTFTGKYQQHHRAEIPENGTLIQYFEWHLSDDHKHWNRLRDDAANLKDIGVTMVWVPPPTKACGPSDVGYAAYDLWDLGEFDQKNTIPTKYGTKAELQEAIIACRNNDISVIADAVMNHKLGADETECFKVVEVARDNTTHEISGEQEITAWTKFTFPGRGDKYSDFKWYYNHFTGVDFDAGNNREGIFRILGHGKYWATNVDDENGNFDYLMGADVDTAHPDVVADLKKWAVWLVEELGLAGLRLDALKHIDAYFVHDLLEHVRYMTGLGEGLFSVGEYWKASLEDLESYLDVHHWKLSLFDVPLHFNFVEAARKGRDYDIRKIFDGTLVQKHPMQAVTFVNNHDTQPGESLESFVEHWFQPLAYALILLRRDGYPCLFYGDLYGMGGPHPVEAHSAPAIRNIAKVRHYFSYGDQDDYFDHPTTVAWFRHGTTDPQHIKENPHAAVGCIVILCTSDAGSKFIWVGGERAGEEWVDVAGGRREVVTIGEDGWVEVWANGGSVSVWVRRAEAEQVFDWVCDVVQDNDEEKEGEGTEGGKC</sequence>
<dbReference type="SUPFAM" id="SSF51011">
    <property type="entry name" value="Glycosyl hydrolase domain"/>
    <property type="match status" value="1"/>
</dbReference>
<dbReference type="SUPFAM" id="SSF51445">
    <property type="entry name" value="(Trans)glycosidases"/>
    <property type="match status" value="1"/>
</dbReference>
<feature type="non-terminal residue" evidence="9">
    <location>
        <position position="591"/>
    </location>
</feature>
<evidence type="ECO:0000256" key="2">
    <source>
        <dbReference type="ARBA" id="ARBA00008061"/>
    </source>
</evidence>
<dbReference type="SMART" id="SM00642">
    <property type="entry name" value="Aamy"/>
    <property type="match status" value="1"/>
</dbReference>
<keyword evidence="5" id="KW-0119">Carbohydrate metabolism</keyword>
<dbReference type="GO" id="GO:0005509">
    <property type="term" value="F:calcium ion binding"/>
    <property type="evidence" value="ECO:0007669"/>
    <property type="project" value="InterPro"/>
</dbReference>
<feature type="region of interest" description="Disordered" evidence="7">
    <location>
        <begin position="1"/>
        <end position="55"/>
    </location>
</feature>
<keyword evidence="10" id="KW-1185">Reference proteome</keyword>
<evidence type="ECO:0000256" key="6">
    <source>
        <dbReference type="ARBA" id="ARBA00023295"/>
    </source>
</evidence>
<dbReference type="InterPro" id="IPR013780">
    <property type="entry name" value="Glyco_hydro_b"/>
</dbReference>
<dbReference type="InterPro" id="IPR017853">
    <property type="entry name" value="GH"/>
</dbReference>
<comment type="similarity">
    <text evidence="2">Belongs to the glycosyl hydrolase 13 family.</text>
</comment>
<comment type="cofactor">
    <cofactor evidence="1">
        <name>Ca(2+)</name>
        <dbReference type="ChEBI" id="CHEBI:29108"/>
    </cofactor>
</comment>
<evidence type="ECO:0000256" key="3">
    <source>
        <dbReference type="ARBA" id="ARBA00022723"/>
    </source>
</evidence>
<dbReference type="InterPro" id="IPR013776">
    <property type="entry name" value="A-amylase_thermo"/>
</dbReference>
<evidence type="ECO:0000259" key="8">
    <source>
        <dbReference type="SMART" id="SM00642"/>
    </source>
</evidence>
<reference evidence="9" key="1">
    <citation type="submission" date="2020-05" db="EMBL/GenBank/DDBJ databases">
        <title>Phylogenomic resolution of chytrid fungi.</title>
        <authorList>
            <person name="Stajich J.E."/>
            <person name="Amses K."/>
            <person name="Simmons R."/>
            <person name="Seto K."/>
            <person name="Myers J."/>
            <person name="Bonds A."/>
            <person name="Quandt C.A."/>
            <person name="Barry K."/>
            <person name="Liu P."/>
            <person name="Grigoriev I."/>
            <person name="Longcore J.E."/>
            <person name="James T.Y."/>
        </authorList>
    </citation>
    <scope>NUCLEOTIDE SEQUENCE</scope>
    <source>
        <strain evidence="9">JEL0318</strain>
    </source>
</reference>
<proteinExistence type="inferred from homology"/>
<evidence type="ECO:0000256" key="4">
    <source>
        <dbReference type="ARBA" id="ARBA00022801"/>
    </source>
</evidence>
<dbReference type="CDD" id="cd11318">
    <property type="entry name" value="AmyAc_bac_fung_AmyA"/>
    <property type="match status" value="1"/>
</dbReference>
<keyword evidence="3" id="KW-0479">Metal-binding</keyword>
<evidence type="ECO:0000256" key="7">
    <source>
        <dbReference type="SAM" id="MobiDB-lite"/>
    </source>
</evidence>
<evidence type="ECO:0000313" key="10">
    <source>
        <dbReference type="Proteomes" id="UP001212841"/>
    </source>
</evidence>
<comment type="caution">
    <text evidence="9">The sequence shown here is derived from an EMBL/GenBank/DDBJ whole genome shotgun (WGS) entry which is preliminary data.</text>
</comment>
<dbReference type="GO" id="GO:0005975">
    <property type="term" value="P:carbohydrate metabolic process"/>
    <property type="evidence" value="ECO:0007669"/>
    <property type="project" value="InterPro"/>
</dbReference>
<keyword evidence="6" id="KW-0326">Glycosidase</keyword>
<dbReference type="GO" id="GO:0004553">
    <property type="term" value="F:hydrolase activity, hydrolyzing O-glycosyl compounds"/>
    <property type="evidence" value="ECO:0007669"/>
    <property type="project" value="InterPro"/>
</dbReference>
<evidence type="ECO:0000313" key="9">
    <source>
        <dbReference type="EMBL" id="KAJ3036931.1"/>
    </source>
</evidence>
<dbReference type="InterPro" id="IPR006047">
    <property type="entry name" value="GH13_cat_dom"/>
</dbReference>
<feature type="domain" description="Glycosyl hydrolase family 13 catalytic" evidence="8">
    <location>
        <begin position="71"/>
        <end position="460"/>
    </location>
</feature>
<dbReference type="Gene3D" id="2.40.30.140">
    <property type="match status" value="1"/>
</dbReference>
<dbReference type="Gene3D" id="3.20.20.80">
    <property type="entry name" value="Glycosidases"/>
    <property type="match status" value="1"/>
</dbReference>
<dbReference type="NCBIfam" id="NF006968">
    <property type="entry name" value="PRK09441.1-1"/>
    <property type="match status" value="1"/>
</dbReference>
<feature type="compositionally biased region" description="Polar residues" evidence="7">
    <location>
        <begin position="1"/>
        <end position="31"/>
    </location>
</feature>
<evidence type="ECO:0000256" key="1">
    <source>
        <dbReference type="ARBA" id="ARBA00001913"/>
    </source>
</evidence>
<dbReference type="NCBIfam" id="NF006969">
    <property type="entry name" value="PRK09441.1-2"/>
    <property type="match status" value="1"/>
</dbReference>
<gene>
    <name evidence="9" type="ORF">HK097_003668</name>
</gene>
<keyword evidence="4" id="KW-0378">Hydrolase</keyword>